<feature type="compositionally biased region" description="Low complexity" evidence="1">
    <location>
        <begin position="89"/>
        <end position="99"/>
    </location>
</feature>
<name>A0AAV1EXV2_XYRNO</name>
<protein>
    <submittedName>
        <fullName evidence="2">Uncharacterized protein LOC109140921</fullName>
    </submittedName>
</protein>
<feature type="region of interest" description="Disordered" evidence="1">
    <location>
        <begin position="163"/>
        <end position="236"/>
    </location>
</feature>
<evidence type="ECO:0000313" key="2">
    <source>
        <dbReference type="EMBL" id="CAJ1053408.1"/>
    </source>
</evidence>
<reference evidence="2" key="1">
    <citation type="submission" date="2023-08" db="EMBL/GenBank/DDBJ databases">
        <authorList>
            <person name="Alioto T."/>
            <person name="Alioto T."/>
            <person name="Gomez Garrido J."/>
        </authorList>
    </citation>
    <scope>NUCLEOTIDE SEQUENCE</scope>
</reference>
<dbReference type="Proteomes" id="UP001178508">
    <property type="component" value="Chromosome 3"/>
</dbReference>
<organism evidence="2 3">
    <name type="scientific">Xyrichtys novacula</name>
    <name type="common">Pearly razorfish</name>
    <name type="synonym">Hemipteronotus novacula</name>
    <dbReference type="NCBI Taxonomy" id="13765"/>
    <lineage>
        <taxon>Eukaryota</taxon>
        <taxon>Metazoa</taxon>
        <taxon>Chordata</taxon>
        <taxon>Craniata</taxon>
        <taxon>Vertebrata</taxon>
        <taxon>Euteleostomi</taxon>
        <taxon>Actinopterygii</taxon>
        <taxon>Neopterygii</taxon>
        <taxon>Teleostei</taxon>
        <taxon>Neoteleostei</taxon>
        <taxon>Acanthomorphata</taxon>
        <taxon>Eupercaria</taxon>
        <taxon>Labriformes</taxon>
        <taxon>Labridae</taxon>
        <taxon>Xyrichtys</taxon>
    </lineage>
</organism>
<dbReference type="AlphaFoldDB" id="A0AAV1EXV2"/>
<dbReference type="EMBL" id="OY660866">
    <property type="protein sequence ID" value="CAJ1053408.1"/>
    <property type="molecule type" value="Genomic_DNA"/>
</dbReference>
<feature type="region of interest" description="Disordered" evidence="1">
    <location>
        <begin position="30"/>
        <end position="144"/>
    </location>
</feature>
<sequence length="356" mass="36322">MFLNGMFYTTSMYGRCLNVWDVKEAAEKRSGRTGAGGLGKPSLCPAGDQVVGRSRASHREESHRGEPRSVASAAERIIPAGPAEGGEAGAAVAASAEVSRANSHNSPSSGESERPTGSAGAGGDRALGGALSPPAPAELVGLSDSPEDGELWLLARETSALAATAAPASPPSAGPAGMTAVQAQLNPGPSIGQEGSHGAAARPSGQPSPSQLTLRRTGRSTAGQHSNVHRLPQPISIRQRGVFEPARPVANGGRFISSVLSVNPVLPDIHSTGCVIVRWSLGSIIVGQKSVTVTGLAVRKSLLRSAAEATDLGSPPWLSSLCEALLLPTTWSPAGHKDGFPRPPAPRGRSVSLLLL</sequence>
<gene>
    <name evidence="2" type="ORF">XNOV1_A035876</name>
</gene>
<evidence type="ECO:0000256" key="1">
    <source>
        <dbReference type="SAM" id="MobiDB-lite"/>
    </source>
</evidence>
<evidence type="ECO:0000313" key="3">
    <source>
        <dbReference type="Proteomes" id="UP001178508"/>
    </source>
</evidence>
<keyword evidence="3" id="KW-1185">Reference proteome</keyword>
<proteinExistence type="predicted"/>
<feature type="compositionally biased region" description="Basic and acidic residues" evidence="1">
    <location>
        <begin position="57"/>
        <end position="67"/>
    </location>
</feature>
<feature type="compositionally biased region" description="Polar residues" evidence="1">
    <location>
        <begin position="205"/>
        <end position="226"/>
    </location>
</feature>
<feature type="compositionally biased region" description="Polar residues" evidence="1">
    <location>
        <begin position="100"/>
        <end position="110"/>
    </location>
</feature>
<accession>A0AAV1EXV2</accession>